<evidence type="ECO:0000256" key="4">
    <source>
        <dbReference type="ARBA" id="ARBA00022989"/>
    </source>
</evidence>
<dbReference type="Gene3D" id="1.20.1070.10">
    <property type="entry name" value="Rhodopsin 7-helix transmembrane proteins"/>
    <property type="match status" value="1"/>
</dbReference>
<dbReference type="PROSITE" id="PS00237">
    <property type="entry name" value="G_PROTEIN_RECEP_F1_1"/>
    <property type="match status" value="1"/>
</dbReference>
<evidence type="ECO:0000256" key="9">
    <source>
        <dbReference type="ARBA" id="ARBA00023180"/>
    </source>
</evidence>
<feature type="transmembrane region" description="Helical" evidence="12">
    <location>
        <begin position="177"/>
        <end position="196"/>
    </location>
</feature>
<protein>
    <recommendedName>
        <fullName evidence="13">G-protein coupled receptors family 1 profile domain-containing protein</fullName>
    </recommendedName>
</protein>
<evidence type="ECO:0000256" key="10">
    <source>
        <dbReference type="ARBA" id="ARBA00023224"/>
    </source>
</evidence>
<dbReference type="InterPro" id="IPR004047">
    <property type="entry name" value="MCHR1"/>
</dbReference>
<evidence type="ECO:0000259" key="13">
    <source>
        <dbReference type="PROSITE" id="PS50262"/>
    </source>
</evidence>
<dbReference type="OrthoDB" id="5950040at2759"/>
<feature type="domain" description="G-protein coupled receptors family 1 profile" evidence="13">
    <location>
        <begin position="1"/>
        <end position="193"/>
    </location>
</feature>
<dbReference type="PANTHER" id="PTHR45695:SF23">
    <property type="entry name" value="GALANIN-LIKE G-PROTEIN COUPLED RECEPTOR NPR-9"/>
    <property type="match status" value="1"/>
</dbReference>
<dbReference type="GO" id="GO:0046887">
    <property type="term" value="P:positive regulation of hormone secretion"/>
    <property type="evidence" value="ECO:0000318"/>
    <property type="project" value="GO_Central"/>
</dbReference>
<evidence type="ECO:0000256" key="1">
    <source>
        <dbReference type="ARBA" id="ARBA00004651"/>
    </source>
</evidence>
<dbReference type="GO" id="GO:0005886">
    <property type="term" value="C:plasma membrane"/>
    <property type="evidence" value="ECO:0000318"/>
    <property type="project" value="GO_Central"/>
</dbReference>
<dbReference type="GO" id="GO:0008188">
    <property type="term" value="F:neuropeptide receptor activity"/>
    <property type="evidence" value="ECO:0000318"/>
    <property type="project" value="GO_Central"/>
</dbReference>
<dbReference type="InterPro" id="IPR000276">
    <property type="entry name" value="GPCR_Rhodpsn"/>
</dbReference>
<dbReference type="Pfam" id="PF00001">
    <property type="entry name" value="7tm_1"/>
    <property type="match status" value="1"/>
</dbReference>
<dbReference type="EnsemblMetazoa" id="XM_785486">
    <property type="protein sequence ID" value="XP_790579"/>
    <property type="gene ID" value="LOC585666"/>
</dbReference>
<dbReference type="PANTHER" id="PTHR45695">
    <property type="entry name" value="LEUCOKININ RECEPTOR-RELATED"/>
    <property type="match status" value="1"/>
</dbReference>
<keyword evidence="8 11" id="KW-0675">Receptor</keyword>
<feature type="transmembrane region" description="Helical" evidence="12">
    <location>
        <begin position="137"/>
        <end position="157"/>
    </location>
</feature>
<dbReference type="PRINTS" id="PR01507">
    <property type="entry name" value="MCH1RECEPTOR"/>
</dbReference>
<comment type="similarity">
    <text evidence="11">Belongs to the G-protein coupled receptor 1 family.</text>
</comment>
<keyword evidence="10 11" id="KW-0807">Transducer</keyword>
<dbReference type="GeneID" id="585666"/>
<evidence type="ECO:0000256" key="3">
    <source>
        <dbReference type="ARBA" id="ARBA00022692"/>
    </source>
</evidence>
<dbReference type="PRINTS" id="PR00237">
    <property type="entry name" value="GPCRRHODOPSN"/>
</dbReference>
<accession>A0A7M7RG14</accession>
<keyword evidence="6 12" id="KW-0472">Membrane</keyword>
<dbReference type="PROSITE" id="PS50262">
    <property type="entry name" value="G_PROTEIN_RECEP_F1_2"/>
    <property type="match status" value="1"/>
</dbReference>
<keyword evidence="2" id="KW-1003">Cell membrane</keyword>
<comment type="subcellular location">
    <subcellularLocation>
        <location evidence="1">Cell membrane</location>
        <topology evidence="1">Multi-pass membrane protein</topology>
    </subcellularLocation>
</comment>
<dbReference type="OMA" id="LPWTIRQ"/>
<evidence type="ECO:0000256" key="12">
    <source>
        <dbReference type="SAM" id="Phobius"/>
    </source>
</evidence>
<keyword evidence="7" id="KW-1015">Disulfide bond</keyword>
<evidence type="ECO:0000256" key="6">
    <source>
        <dbReference type="ARBA" id="ARBA00023136"/>
    </source>
</evidence>
<keyword evidence="4 12" id="KW-1133">Transmembrane helix</keyword>
<sequence length="239" mass="27704">MLLFLPWTIRQAACLTLAYLAFDRYRLIIHPTSSVRSRSPPYVLSVLAVIWLVSSIVQLPTAILTGLDGDGRCREYRPSRGGGWYYWVKVLTIYIIPLTVIIVSYFKIWRRLNAPGAPHSRGSIKMRTFRKRSARRILVIIIFFAVTWVPIFAVHIWPHYDPNITEDTPHYGYVHRLTNFVLYVSMMMNPFLYAFAGEGFKKHFRTFAGRAVTSSVVLDQERTPDVKGTFQESTLRREK</sequence>
<keyword evidence="15" id="KW-1185">Reference proteome</keyword>
<keyword evidence="3 11" id="KW-0812">Transmembrane</keyword>
<evidence type="ECO:0000256" key="5">
    <source>
        <dbReference type="ARBA" id="ARBA00023040"/>
    </source>
</evidence>
<dbReference type="Proteomes" id="UP000007110">
    <property type="component" value="Unassembled WGS sequence"/>
</dbReference>
<proteinExistence type="inferred from homology"/>
<keyword evidence="9" id="KW-0325">Glycoprotein</keyword>
<reference evidence="15" key="1">
    <citation type="submission" date="2015-02" db="EMBL/GenBank/DDBJ databases">
        <title>Genome sequencing for Strongylocentrotus purpuratus.</title>
        <authorList>
            <person name="Murali S."/>
            <person name="Liu Y."/>
            <person name="Vee V."/>
            <person name="English A."/>
            <person name="Wang M."/>
            <person name="Skinner E."/>
            <person name="Han Y."/>
            <person name="Muzny D.M."/>
            <person name="Worley K.C."/>
            <person name="Gibbs R.A."/>
        </authorList>
    </citation>
    <scope>NUCLEOTIDE SEQUENCE</scope>
</reference>
<reference evidence="14" key="2">
    <citation type="submission" date="2021-01" db="UniProtKB">
        <authorList>
            <consortium name="EnsemblMetazoa"/>
        </authorList>
    </citation>
    <scope>IDENTIFICATION</scope>
</reference>
<dbReference type="RefSeq" id="XP_790579.3">
    <property type="nucleotide sequence ID" value="XM_785486.5"/>
</dbReference>
<dbReference type="GO" id="GO:0007218">
    <property type="term" value="P:neuropeptide signaling pathway"/>
    <property type="evidence" value="ECO:0000318"/>
    <property type="project" value="GO_Central"/>
</dbReference>
<dbReference type="InterPro" id="IPR017452">
    <property type="entry name" value="GPCR_Rhodpsn_7TM"/>
</dbReference>
<dbReference type="SUPFAM" id="SSF81321">
    <property type="entry name" value="Family A G protein-coupled receptor-like"/>
    <property type="match status" value="1"/>
</dbReference>
<dbReference type="KEGG" id="spu:585666"/>
<dbReference type="GO" id="GO:0030273">
    <property type="term" value="F:melanin-concentrating hormone receptor activity"/>
    <property type="evidence" value="ECO:0007669"/>
    <property type="project" value="InterPro"/>
</dbReference>
<dbReference type="InParanoid" id="A0A7M7RG14"/>
<evidence type="ECO:0000256" key="11">
    <source>
        <dbReference type="RuleBase" id="RU000688"/>
    </source>
</evidence>
<feature type="transmembrane region" description="Helical" evidence="12">
    <location>
        <begin position="84"/>
        <end position="106"/>
    </location>
</feature>
<dbReference type="AlphaFoldDB" id="A0A7M7RG14"/>
<feature type="transmembrane region" description="Helical" evidence="12">
    <location>
        <begin position="42"/>
        <end position="64"/>
    </location>
</feature>
<evidence type="ECO:0000256" key="7">
    <source>
        <dbReference type="ARBA" id="ARBA00023157"/>
    </source>
</evidence>
<evidence type="ECO:0000313" key="14">
    <source>
        <dbReference type="EnsemblMetazoa" id="XP_790579"/>
    </source>
</evidence>
<name>A0A7M7RG14_STRPU</name>
<evidence type="ECO:0000256" key="2">
    <source>
        <dbReference type="ARBA" id="ARBA00022475"/>
    </source>
</evidence>
<evidence type="ECO:0000256" key="8">
    <source>
        <dbReference type="ARBA" id="ARBA00023170"/>
    </source>
</evidence>
<evidence type="ECO:0000313" key="15">
    <source>
        <dbReference type="Proteomes" id="UP000007110"/>
    </source>
</evidence>
<organism evidence="14 15">
    <name type="scientific">Strongylocentrotus purpuratus</name>
    <name type="common">Purple sea urchin</name>
    <dbReference type="NCBI Taxonomy" id="7668"/>
    <lineage>
        <taxon>Eukaryota</taxon>
        <taxon>Metazoa</taxon>
        <taxon>Echinodermata</taxon>
        <taxon>Eleutherozoa</taxon>
        <taxon>Echinozoa</taxon>
        <taxon>Echinoidea</taxon>
        <taxon>Euechinoidea</taxon>
        <taxon>Echinacea</taxon>
        <taxon>Camarodonta</taxon>
        <taxon>Echinidea</taxon>
        <taxon>Strongylocentrotidae</taxon>
        <taxon>Strongylocentrotus</taxon>
    </lineage>
</organism>
<keyword evidence="5 11" id="KW-0297">G-protein coupled receptor</keyword>